<dbReference type="AlphaFoldDB" id="R9AIN3"/>
<dbReference type="PANTHER" id="PTHR23025">
    <property type="entry name" value="TRIACYLGLYCEROL LIPASE"/>
    <property type="match status" value="1"/>
</dbReference>
<evidence type="ECO:0000256" key="1">
    <source>
        <dbReference type="PROSITE-ProRule" id="PRU10038"/>
    </source>
</evidence>
<evidence type="ECO:0000313" key="6">
    <source>
        <dbReference type="Proteomes" id="UP000014064"/>
    </source>
</evidence>
<dbReference type="OMA" id="WVQMRII"/>
<evidence type="ECO:0000313" key="5">
    <source>
        <dbReference type="EMBL" id="EOQ99895.1"/>
    </source>
</evidence>
<feature type="domain" description="Alpha/beta hydrolase fold-3" evidence="4">
    <location>
        <begin position="549"/>
        <end position="625"/>
    </location>
</feature>
<feature type="region of interest" description="Disordered" evidence="2">
    <location>
        <begin position="781"/>
        <end position="838"/>
    </location>
</feature>
<evidence type="ECO:0000259" key="4">
    <source>
        <dbReference type="Pfam" id="PF07859"/>
    </source>
</evidence>
<organism evidence="5 6">
    <name type="scientific">Wallemia ichthyophaga (strain EXF-994 / CBS 113033)</name>
    <dbReference type="NCBI Taxonomy" id="1299270"/>
    <lineage>
        <taxon>Eukaryota</taxon>
        <taxon>Fungi</taxon>
        <taxon>Dikarya</taxon>
        <taxon>Basidiomycota</taxon>
        <taxon>Wallemiomycotina</taxon>
        <taxon>Wallemiomycetes</taxon>
        <taxon>Wallemiales</taxon>
        <taxon>Wallemiaceae</taxon>
        <taxon>Wallemia</taxon>
    </lineage>
</organism>
<dbReference type="SUPFAM" id="SSF53474">
    <property type="entry name" value="alpha/beta-Hydrolases"/>
    <property type="match status" value="1"/>
</dbReference>
<dbReference type="HOGENOM" id="CLU_003590_1_0_1"/>
<dbReference type="Proteomes" id="UP000014064">
    <property type="component" value="Unassembled WGS sequence"/>
</dbReference>
<feature type="region of interest" description="Disordered" evidence="2">
    <location>
        <begin position="855"/>
        <end position="875"/>
    </location>
</feature>
<feature type="compositionally biased region" description="Basic and acidic residues" evidence="2">
    <location>
        <begin position="726"/>
        <end position="738"/>
    </location>
</feature>
<feature type="compositionally biased region" description="Polar residues" evidence="2">
    <location>
        <begin position="801"/>
        <end position="816"/>
    </location>
</feature>
<feature type="region of interest" description="Disordered" evidence="2">
    <location>
        <begin position="726"/>
        <end position="758"/>
    </location>
</feature>
<keyword evidence="3" id="KW-0472">Membrane</keyword>
<keyword evidence="3" id="KW-0812">Transmembrane</keyword>
<accession>R9AIN3</accession>
<feature type="compositionally biased region" description="Basic and acidic residues" evidence="2">
    <location>
        <begin position="817"/>
        <end position="835"/>
    </location>
</feature>
<feature type="transmembrane region" description="Helical" evidence="3">
    <location>
        <begin position="57"/>
        <end position="74"/>
    </location>
</feature>
<dbReference type="RefSeq" id="XP_009269340.1">
    <property type="nucleotide sequence ID" value="XM_009271065.1"/>
</dbReference>
<dbReference type="InterPro" id="IPR033140">
    <property type="entry name" value="Lipase_GDXG_put_SER_AS"/>
</dbReference>
<dbReference type="OrthoDB" id="5570009at2759"/>
<reference evidence="6" key="1">
    <citation type="journal article" date="2013" name="BMC Genomics">
        <title>Genome and transcriptome sequencing of the halophilic fungus Wallemia ichthyophaga: haloadaptations present and absent.</title>
        <authorList>
            <person name="Zajc J."/>
            <person name="Liu Y."/>
            <person name="Dai W."/>
            <person name="Yang Z."/>
            <person name="Hu J."/>
            <person name="Gostincar C."/>
            <person name="Gunde-Cimerman N."/>
        </authorList>
    </citation>
    <scope>NUCLEOTIDE SEQUENCE [LARGE SCALE GENOMIC DNA]</scope>
    <source>
        <strain evidence="6">EXF-994 / CBS 113033</strain>
    </source>
</reference>
<gene>
    <name evidence="5" type="ORF">J056_001437</name>
</gene>
<dbReference type="GO" id="GO:0019433">
    <property type="term" value="P:triglyceride catabolic process"/>
    <property type="evidence" value="ECO:0007669"/>
    <property type="project" value="TreeGrafter"/>
</dbReference>
<dbReference type="GO" id="GO:0004806">
    <property type="term" value="F:triacylglycerol lipase activity"/>
    <property type="evidence" value="ECO:0007669"/>
    <property type="project" value="TreeGrafter"/>
</dbReference>
<dbReference type="InterPro" id="IPR013094">
    <property type="entry name" value="AB_hydrolase_3"/>
</dbReference>
<evidence type="ECO:0000256" key="3">
    <source>
        <dbReference type="SAM" id="Phobius"/>
    </source>
</evidence>
<dbReference type="STRING" id="1299270.R9AIN3"/>
<dbReference type="PROSITE" id="PS01174">
    <property type="entry name" value="LIPASE_GDXG_SER"/>
    <property type="match status" value="1"/>
</dbReference>
<feature type="domain" description="Alpha/beta hydrolase fold-3" evidence="4">
    <location>
        <begin position="222"/>
        <end position="360"/>
    </location>
</feature>
<dbReference type="GeneID" id="20374389"/>
<dbReference type="GO" id="GO:0004771">
    <property type="term" value="F:sterol ester esterase activity"/>
    <property type="evidence" value="ECO:0007669"/>
    <property type="project" value="TreeGrafter"/>
</dbReference>
<protein>
    <submittedName>
        <fullName evidence="5">Hormone-sensitive lipase</fullName>
    </submittedName>
</protein>
<sequence length="875" mass="99053">MEENAGKSQLSSRKPEILIISVKVVLVILFWLWRLLKGDKNGLRFWYIKSINRRLKRFTPYQLIVATLTSLYAIRHFDALLGLQAPEPLAHLYSRSYYRATWISNALDAGFATAMSIHKPKWLKDLAGPVFGLYYLIWTEQAEEKLLKFRATCTVEFLRSTGEKLSNPYIRAATILARPRCNLVREILLPRPKSSKYTKPISCLMLFNGTKEELSCCTELVIDFPGGAFVFMTPRDHEERLRWWAKEGKKKVVLSVNYIKSPEYPFPWAIDEAFDLYKIILETNGRLLDMKSETLNILLAGDSAGGNIVTAVMFKILESEVQLKHPVGIVLTYPALDFNFTSWMSDENLEVLRTEQSSASLASLFESKDHLAHKSPLSITCDIPSNKNIKRQKSWSDHLSHWASSTSLSKLGAPSPKIPYSAGAQIASAAAMQTSSKSTTSLKDTTTSPRRRRVLSFADSPPKLNFEVDEQEVLGIAVNDDVSEERDRDCRVESEKPLYERVIAEPDEHVRKELQKELEREHMEANKRINNKKKAPIGTRLTMTSRTGFFNDRIIPPSVMRACALLYIGPKNRPDFKKDYYLSPILAPSYLLEQFPTTLIVCGERDPFVDDSLIFAGRLRKAKLARQSAALQEQANYENSTEVRTPTGGLGLGIADIKDNYVEDPIVHEDEDDWVHLRIIEGMSHGFLQMTGVVSESLLIIKKLNQWIEESFLNAIEKVNASRERDEELEKQAKEEQSGKPVQSNHKHSESEYELSEPLVFSTKKSATPSMLSEPATQIHTPMGETFSHDQPPPQAKPKQIRTQSTPPAQLPLKSNNLDHRGKSFEKDKKNKEDMNSILLSEAEVMRRRRIEAVMGMGETGSANISSDEDETSNG</sequence>
<keyword evidence="3" id="KW-1133">Transmembrane helix</keyword>
<name>R9AIN3_WALI9</name>
<dbReference type="eggNOG" id="KOG4388">
    <property type="taxonomic scope" value="Eukaryota"/>
</dbReference>
<dbReference type="GO" id="GO:0005829">
    <property type="term" value="C:cytosol"/>
    <property type="evidence" value="ECO:0007669"/>
    <property type="project" value="TreeGrafter"/>
</dbReference>
<feature type="transmembrane region" description="Helical" evidence="3">
    <location>
        <begin position="17"/>
        <end position="36"/>
    </location>
</feature>
<proteinExistence type="predicted"/>
<dbReference type="InterPro" id="IPR029058">
    <property type="entry name" value="AB_hydrolase_fold"/>
</dbReference>
<dbReference type="PANTHER" id="PTHR23025:SF3">
    <property type="entry name" value="HORMONE-SENSITIVE LIPASE"/>
    <property type="match status" value="1"/>
</dbReference>
<dbReference type="EMBL" id="KE007238">
    <property type="protein sequence ID" value="EOQ99895.1"/>
    <property type="molecule type" value="Genomic_DNA"/>
</dbReference>
<dbReference type="Pfam" id="PF07859">
    <property type="entry name" value="Abhydrolase_3"/>
    <property type="match status" value="2"/>
</dbReference>
<dbReference type="KEGG" id="wic:J056_001437"/>
<keyword evidence="6" id="KW-1185">Reference proteome</keyword>
<dbReference type="Gene3D" id="3.40.50.1820">
    <property type="entry name" value="alpha/beta hydrolase"/>
    <property type="match status" value="2"/>
</dbReference>
<evidence type="ECO:0000256" key="2">
    <source>
        <dbReference type="SAM" id="MobiDB-lite"/>
    </source>
</evidence>
<feature type="active site" evidence="1">
    <location>
        <position position="303"/>
    </location>
</feature>